<reference evidence="1" key="1">
    <citation type="submission" date="2018-07" db="EMBL/GenBank/DDBJ databases">
        <authorList>
            <person name="Quirk P.G."/>
            <person name="Krulwich T.A."/>
        </authorList>
    </citation>
    <scope>NUCLEOTIDE SEQUENCE</scope>
</reference>
<dbReference type="PRINTS" id="PR00413">
    <property type="entry name" value="HADHALOGNASE"/>
</dbReference>
<dbReference type="Pfam" id="PF00702">
    <property type="entry name" value="Hydrolase"/>
    <property type="match status" value="1"/>
</dbReference>
<name>A0A380TFJ8_9ZZZZ</name>
<dbReference type="InterPro" id="IPR006439">
    <property type="entry name" value="HAD-SF_hydro_IA"/>
</dbReference>
<proteinExistence type="predicted"/>
<dbReference type="AlphaFoldDB" id="A0A380TFJ8"/>
<dbReference type="SUPFAM" id="SSF56784">
    <property type="entry name" value="HAD-like"/>
    <property type="match status" value="1"/>
</dbReference>
<dbReference type="PANTHER" id="PTHR43611">
    <property type="entry name" value="ALPHA-D-GLUCOSE 1-PHOSPHATE PHOSPHATASE"/>
    <property type="match status" value="1"/>
</dbReference>
<sequence>MTRCVVFDLGGVLIDWNPRHLYRRLFNGNAAAMEHFLGHICTPEWNHQQDLGRTWAEAVAERSARFPEHAAMIRLYAERWDEMVAGAIEPTAEILAALKAAGWPLYSVTNFSAETFPRMVERFSFLQLFDGIVVSGDEGVGKPDRAIYRILFDRYGLEPGQCLFIDDVAVNVAGSEAAGMPAIHYRSPPQLASDLAARGVLAVSPTGADADPRFQVPG</sequence>
<evidence type="ECO:0000313" key="1">
    <source>
        <dbReference type="EMBL" id="SUS06449.1"/>
    </source>
</evidence>
<dbReference type="Gene3D" id="3.40.50.1000">
    <property type="entry name" value="HAD superfamily/HAD-like"/>
    <property type="match status" value="1"/>
</dbReference>
<dbReference type="NCBIfam" id="TIGR01509">
    <property type="entry name" value="HAD-SF-IA-v3"/>
    <property type="match status" value="1"/>
</dbReference>
<dbReference type="EMBL" id="UIDG01000205">
    <property type="protein sequence ID" value="SUS06449.1"/>
    <property type="molecule type" value="Genomic_DNA"/>
</dbReference>
<accession>A0A380TFJ8</accession>
<dbReference type="SFLD" id="SFLDG01129">
    <property type="entry name" value="C1.5:_HAD__Beta-PGM__Phosphata"/>
    <property type="match status" value="1"/>
</dbReference>
<organism evidence="1">
    <name type="scientific">metagenome</name>
    <dbReference type="NCBI Taxonomy" id="256318"/>
    <lineage>
        <taxon>unclassified sequences</taxon>
        <taxon>metagenomes</taxon>
    </lineage>
</organism>
<dbReference type="InterPro" id="IPR036412">
    <property type="entry name" value="HAD-like_sf"/>
</dbReference>
<protein>
    <submittedName>
        <fullName evidence="1">Haloacid dehalogenase superfamily, subfamily IA, variant 3 with third motif having DD or ED</fullName>
    </submittedName>
</protein>
<dbReference type="NCBIfam" id="TIGR01549">
    <property type="entry name" value="HAD-SF-IA-v1"/>
    <property type="match status" value="1"/>
</dbReference>
<gene>
    <name evidence="1" type="ORF">DF3PB_2830005</name>
</gene>
<dbReference type="SFLD" id="SFLDS00003">
    <property type="entry name" value="Haloacid_Dehalogenase"/>
    <property type="match status" value="1"/>
</dbReference>
<dbReference type="InterPro" id="IPR023214">
    <property type="entry name" value="HAD_sf"/>
</dbReference>
<dbReference type="PANTHER" id="PTHR43611:SF3">
    <property type="entry name" value="FLAVIN MONONUCLEOTIDE HYDROLASE 1, CHLOROPLATIC"/>
    <property type="match status" value="1"/>
</dbReference>
<dbReference type="CDD" id="cd02603">
    <property type="entry name" value="HAD_sEH-N_like"/>
    <property type="match status" value="1"/>
</dbReference>